<protein>
    <submittedName>
        <fullName evidence="2">Uncharacterized protein</fullName>
    </submittedName>
</protein>
<organism evidence="2 3">
    <name type="scientific">Cryomyces antarcticus</name>
    <dbReference type="NCBI Taxonomy" id="329879"/>
    <lineage>
        <taxon>Eukaryota</taxon>
        <taxon>Fungi</taxon>
        <taxon>Dikarya</taxon>
        <taxon>Ascomycota</taxon>
        <taxon>Pezizomycotina</taxon>
        <taxon>Dothideomycetes</taxon>
        <taxon>Dothideomycetes incertae sedis</taxon>
        <taxon>Cryomyces</taxon>
    </lineage>
</organism>
<accession>A0ABR0M8N5</accession>
<keyword evidence="3" id="KW-1185">Reference proteome</keyword>
<evidence type="ECO:0000313" key="3">
    <source>
        <dbReference type="Proteomes" id="UP001357485"/>
    </source>
</evidence>
<reference evidence="2 3" key="1">
    <citation type="submission" date="2023-08" db="EMBL/GenBank/DDBJ databases">
        <title>Black Yeasts Isolated from many extreme environments.</title>
        <authorList>
            <person name="Coleine C."/>
            <person name="Stajich J.E."/>
            <person name="Selbmann L."/>
        </authorList>
    </citation>
    <scope>NUCLEOTIDE SEQUENCE [LARGE SCALE GENOMIC DNA]</scope>
    <source>
        <strain evidence="2 3">CCFEE 536</strain>
    </source>
</reference>
<feature type="region of interest" description="Disordered" evidence="1">
    <location>
        <begin position="1"/>
        <end position="20"/>
    </location>
</feature>
<gene>
    <name evidence="2" type="ORF">LTR16_001094</name>
</gene>
<feature type="compositionally biased region" description="Polar residues" evidence="1">
    <location>
        <begin position="1"/>
        <end position="19"/>
    </location>
</feature>
<name>A0ABR0M8N5_9PEZI</name>
<evidence type="ECO:0000256" key="1">
    <source>
        <dbReference type="SAM" id="MobiDB-lite"/>
    </source>
</evidence>
<sequence length="142" mass="15365">MSDPIKNSVSRPSPSYFSNTALLRPRRPRTGTPLIGFLPLVKAVARVIGAERNAVGGCDGAAQLAELQTLSRIIAVAAQVVQKGRTTEDTRPVNGLLQEFVARRAAMRRAMRPGKRGWEELGDANVDGRVEKRTRSGVEACV</sequence>
<dbReference type="EMBL" id="JAVRRA010000048">
    <property type="protein sequence ID" value="KAK5295332.1"/>
    <property type="molecule type" value="Genomic_DNA"/>
</dbReference>
<evidence type="ECO:0000313" key="2">
    <source>
        <dbReference type="EMBL" id="KAK5295332.1"/>
    </source>
</evidence>
<comment type="caution">
    <text evidence="2">The sequence shown here is derived from an EMBL/GenBank/DDBJ whole genome shotgun (WGS) entry which is preliminary data.</text>
</comment>
<dbReference type="Proteomes" id="UP001357485">
    <property type="component" value="Unassembled WGS sequence"/>
</dbReference>
<proteinExistence type="predicted"/>